<keyword evidence="2" id="KW-1185">Reference proteome</keyword>
<proteinExistence type="predicted"/>
<reference evidence="1" key="1">
    <citation type="submission" date="2021-08" db="EMBL/GenBank/DDBJ databases">
        <title>Hoeflea bacterium WL0058 sp. nov., isolated from the sediment.</title>
        <authorList>
            <person name="Wang L."/>
            <person name="Zhang D."/>
        </authorList>
    </citation>
    <scope>NUCLEOTIDE SEQUENCE</scope>
    <source>
        <strain evidence="1">WL0058</strain>
    </source>
</reference>
<dbReference type="EMBL" id="JAICBX010000001">
    <property type="protein sequence ID" value="MBW8637030.1"/>
    <property type="molecule type" value="Genomic_DNA"/>
</dbReference>
<dbReference type="PANTHER" id="PTHR10285">
    <property type="entry name" value="URIDINE KINASE"/>
    <property type="match status" value="1"/>
</dbReference>
<protein>
    <submittedName>
        <fullName evidence="1">AAA family ATPase</fullName>
    </submittedName>
</protein>
<name>A0AAE2ZM58_9HYPH</name>
<dbReference type="SUPFAM" id="SSF52540">
    <property type="entry name" value="P-loop containing nucleoside triphosphate hydrolases"/>
    <property type="match status" value="1"/>
</dbReference>
<comment type="caution">
    <text evidence="1">The sequence shown here is derived from an EMBL/GenBank/DDBJ whole genome shotgun (WGS) entry which is preliminary data.</text>
</comment>
<dbReference type="Pfam" id="PF13238">
    <property type="entry name" value="AAA_18"/>
    <property type="match status" value="1"/>
</dbReference>
<organism evidence="1 2">
    <name type="scientific">Flavimaribacter sediminis</name>
    <dbReference type="NCBI Taxonomy" id="2865987"/>
    <lineage>
        <taxon>Bacteria</taxon>
        <taxon>Pseudomonadati</taxon>
        <taxon>Pseudomonadota</taxon>
        <taxon>Alphaproteobacteria</taxon>
        <taxon>Hyphomicrobiales</taxon>
        <taxon>Rhizobiaceae</taxon>
        <taxon>Flavimaribacter</taxon>
    </lineage>
</organism>
<dbReference type="Proteomes" id="UP001196509">
    <property type="component" value="Unassembled WGS sequence"/>
</dbReference>
<dbReference type="Gene3D" id="3.40.50.300">
    <property type="entry name" value="P-loop containing nucleotide triphosphate hydrolases"/>
    <property type="match status" value="1"/>
</dbReference>
<dbReference type="RefSeq" id="WP_220227663.1">
    <property type="nucleotide sequence ID" value="NZ_JAICBX010000001.1"/>
</dbReference>
<evidence type="ECO:0000313" key="2">
    <source>
        <dbReference type="Proteomes" id="UP001196509"/>
    </source>
</evidence>
<sequence length="207" mass="23390">MTHVSFERLADIIATRGAASRSLTAIAGPPGSGKSTVSQQLVDYLNRIEPRSAALLPMDGYHYDDTVLRERGLLERKGAPETFDTLGLIAMLERLHSNAEKEIAVPVFDRTIEISRSAARIIEGDVRHVVLEGNYLLLSSGDWSQMHRYYRTTVMLDVSEESLKERLEQRWLHLPERERQSKISNNDLLNGRLVMSESAPSEFILKN</sequence>
<evidence type="ECO:0000313" key="1">
    <source>
        <dbReference type="EMBL" id="MBW8637030.1"/>
    </source>
</evidence>
<gene>
    <name evidence="1" type="ORF">K1W69_07505</name>
</gene>
<accession>A0AAE2ZM58</accession>
<dbReference type="InterPro" id="IPR027417">
    <property type="entry name" value="P-loop_NTPase"/>
</dbReference>
<dbReference type="AlphaFoldDB" id="A0AAE2ZM58"/>